<protein>
    <submittedName>
        <fullName evidence="1">Uncharacterized protein</fullName>
    </submittedName>
</protein>
<name>A0ACC2AZ58_DIPCM</name>
<dbReference type="Proteomes" id="UP001162992">
    <property type="component" value="Chromosome 18"/>
</dbReference>
<proteinExistence type="predicted"/>
<dbReference type="EMBL" id="CM055109">
    <property type="protein sequence ID" value="KAJ7522790.1"/>
    <property type="molecule type" value="Genomic_DNA"/>
</dbReference>
<evidence type="ECO:0000313" key="1">
    <source>
        <dbReference type="EMBL" id="KAJ7522790.1"/>
    </source>
</evidence>
<sequence>MIAQKIHRFCVSVALAGNPHDQKSHYGALFGLYRCGHRNWQSCGSKERSGFEAGASFMDYKRADAMYKTGRLTEALQILDDMDKRQTWAVSVAFVQLLQHCSGIKALRDGKQIHAHVKKCGFESDIFVANTLVSMYAKCGSLLDACQIFDRMPQKDAVSWNAMIAGYAKHGNGEQALRLYQEMKLQGLKPNKVTFICILNACASLLAIEHGKRVHADISEARFESDVVVGSALVDMYIKCGSLVCARTVFNKMPKRNVISWTTLIGGYVKHGRSKHALKLSYKMKQEGIKPNEVTYICILNACASLADLAKGKQVHFDIIKAGYELDTKVGNALVDMYVKCANLLSAQNVFSRMLNRDTISWSTMIAGYLTFGSQDKALQLFGEMQRENVKPDDVTFINLLSVCSHVGLLNEGLALFESMTRDYGLTPRLEHYGCLVDLFGRAGRLEEADAFIKSMPIQPDASVWMALLGACKVKADIELAERISRHILKVDPQNEAVYVVLSNVYAAAGKWDAKMGVRKLMEERGVSKDPGRCWI</sequence>
<organism evidence="1 2">
    <name type="scientific">Diphasiastrum complanatum</name>
    <name type="common">Issler's clubmoss</name>
    <name type="synonym">Lycopodium complanatum</name>
    <dbReference type="NCBI Taxonomy" id="34168"/>
    <lineage>
        <taxon>Eukaryota</taxon>
        <taxon>Viridiplantae</taxon>
        <taxon>Streptophyta</taxon>
        <taxon>Embryophyta</taxon>
        <taxon>Tracheophyta</taxon>
        <taxon>Lycopodiopsida</taxon>
        <taxon>Lycopodiales</taxon>
        <taxon>Lycopodiaceae</taxon>
        <taxon>Lycopodioideae</taxon>
        <taxon>Diphasiastrum</taxon>
    </lineage>
</organism>
<comment type="caution">
    <text evidence="1">The sequence shown here is derived from an EMBL/GenBank/DDBJ whole genome shotgun (WGS) entry which is preliminary data.</text>
</comment>
<reference evidence="2" key="1">
    <citation type="journal article" date="2024" name="Proc. Natl. Acad. Sci. U.S.A.">
        <title>Extraordinary preservation of gene collinearity over three hundred million years revealed in homosporous lycophytes.</title>
        <authorList>
            <person name="Li C."/>
            <person name="Wickell D."/>
            <person name="Kuo L.Y."/>
            <person name="Chen X."/>
            <person name="Nie B."/>
            <person name="Liao X."/>
            <person name="Peng D."/>
            <person name="Ji J."/>
            <person name="Jenkins J."/>
            <person name="Williams M."/>
            <person name="Shu S."/>
            <person name="Plott C."/>
            <person name="Barry K."/>
            <person name="Rajasekar S."/>
            <person name="Grimwood J."/>
            <person name="Han X."/>
            <person name="Sun S."/>
            <person name="Hou Z."/>
            <person name="He W."/>
            <person name="Dai G."/>
            <person name="Sun C."/>
            <person name="Schmutz J."/>
            <person name="Leebens-Mack J.H."/>
            <person name="Li F.W."/>
            <person name="Wang L."/>
        </authorList>
    </citation>
    <scope>NUCLEOTIDE SEQUENCE [LARGE SCALE GENOMIC DNA]</scope>
    <source>
        <strain evidence="2">cv. PW_Plant_1</strain>
    </source>
</reference>
<keyword evidence="2" id="KW-1185">Reference proteome</keyword>
<gene>
    <name evidence="1" type="ORF">O6H91_18G026600</name>
</gene>
<evidence type="ECO:0000313" key="2">
    <source>
        <dbReference type="Proteomes" id="UP001162992"/>
    </source>
</evidence>
<accession>A0ACC2AZ58</accession>